<feature type="domain" description="Activator of Hsp90 ATPase homologue 1/2-like C-terminal" evidence="2">
    <location>
        <begin position="23"/>
        <end position="158"/>
    </location>
</feature>
<protein>
    <submittedName>
        <fullName evidence="3">SRPBCC domain-containing protein</fullName>
    </submittedName>
</protein>
<dbReference type="Gene3D" id="3.30.530.20">
    <property type="match status" value="1"/>
</dbReference>
<dbReference type="InterPro" id="IPR023393">
    <property type="entry name" value="START-like_dom_sf"/>
</dbReference>
<comment type="caution">
    <text evidence="3">The sequence shown here is derived from an EMBL/GenBank/DDBJ whole genome shotgun (WGS) entry which is preliminary data.</text>
</comment>
<dbReference type="Proteomes" id="UP001174208">
    <property type="component" value="Unassembled WGS sequence"/>
</dbReference>
<accession>A0ABT8K7B2</accession>
<proteinExistence type="inferred from homology"/>
<evidence type="ECO:0000259" key="2">
    <source>
        <dbReference type="Pfam" id="PF08327"/>
    </source>
</evidence>
<reference evidence="3" key="1">
    <citation type="submission" date="2023-06" db="EMBL/GenBank/DDBJ databases">
        <title>MT1 and MT2 Draft Genomes of Novel Species.</title>
        <authorList>
            <person name="Venkateswaran K."/>
        </authorList>
    </citation>
    <scope>NUCLEOTIDE SEQUENCE</scope>
    <source>
        <strain evidence="3">F6_8S_P_1B</strain>
    </source>
</reference>
<dbReference type="SUPFAM" id="SSF55961">
    <property type="entry name" value="Bet v1-like"/>
    <property type="match status" value="1"/>
</dbReference>
<keyword evidence="4" id="KW-1185">Reference proteome</keyword>
<name>A0ABT8K7B2_9MICO</name>
<evidence type="ECO:0000313" key="3">
    <source>
        <dbReference type="EMBL" id="MDN4613345.1"/>
    </source>
</evidence>
<gene>
    <name evidence="3" type="ORF">P5G50_02665</name>
</gene>
<evidence type="ECO:0000256" key="1">
    <source>
        <dbReference type="ARBA" id="ARBA00006817"/>
    </source>
</evidence>
<dbReference type="CDD" id="cd07814">
    <property type="entry name" value="SRPBCC_CalC_Aha1-like"/>
    <property type="match status" value="1"/>
</dbReference>
<dbReference type="RefSeq" id="WP_301211462.1">
    <property type="nucleotide sequence ID" value="NZ_JAROCF010000001.1"/>
</dbReference>
<sequence length="163" mass="18617">MTVIETQKDADALTLTFVAEFEAPRERVWQLWADPRQLERWWGPPGYPATFEKYDFEPGGEADYYMTTPEGEKPRGWWRMLAIDPPSRLEFEYGFSNDDGTKAPGDPARGIVTFEERDGVTRMTTLNRFPSAGEYAESMEMGMEEGMRQAMGQIDDLLAEVPS</sequence>
<dbReference type="InterPro" id="IPR013538">
    <property type="entry name" value="ASHA1/2-like_C"/>
</dbReference>
<evidence type="ECO:0000313" key="4">
    <source>
        <dbReference type="Proteomes" id="UP001174208"/>
    </source>
</evidence>
<comment type="similarity">
    <text evidence="1">Belongs to the AHA1 family.</text>
</comment>
<dbReference type="Pfam" id="PF08327">
    <property type="entry name" value="AHSA1"/>
    <property type="match status" value="1"/>
</dbReference>
<dbReference type="EMBL" id="JAROCF010000001">
    <property type="protein sequence ID" value="MDN4613345.1"/>
    <property type="molecule type" value="Genomic_DNA"/>
</dbReference>
<organism evidence="3 4">
    <name type="scientific">Leifsonia williamsii</name>
    <dbReference type="NCBI Taxonomy" id="3035919"/>
    <lineage>
        <taxon>Bacteria</taxon>
        <taxon>Bacillati</taxon>
        <taxon>Actinomycetota</taxon>
        <taxon>Actinomycetes</taxon>
        <taxon>Micrococcales</taxon>
        <taxon>Microbacteriaceae</taxon>
        <taxon>Leifsonia</taxon>
    </lineage>
</organism>